<gene>
    <name evidence="2" type="primary">110677110</name>
</gene>
<feature type="domain" description="G" evidence="1">
    <location>
        <begin position="13"/>
        <end position="150"/>
    </location>
</feature>
<keyword evidence="3" id="KW-1185">Reference proteome</keyword>
<dbReference type="InParanoid" id="A0A6I8U254"/>
<dbReference type="OrthoDB" id="2386367at2759"/>
<organism evidence="2 3">
    <name type="scientific">Aedes aegypti</name>
    <name type="common">Yellowfever mosquito</name>
    <name type="synonym">Culex aegypti</name>
    <dbReference type="NCBI Taxonomy" id="7159"/>
    <lineage>
        <taxon>Eukaryota</taxon>
        <taxon>Metazoa</taxon>
        <taxon>Ecdysozoa</taxon>
        <taxon>Arthropoda</taxon>
        <taxon>Hexapoda</taxon>
        <taxon>Insecta</taxon>
        <taxon>Pterygota</taxon>
        <taxon>Neoptera</taxon>
        <taxon>Endopterygota</taxon>
        <taxon>Diptera</taxon>
        <taxon>Nematocera</taxon>
        <taxon>Culicoidea</taxon>
        <taxon>Culicidae</taxon>
        <taxon>Culicinae</taxon>
        <taxon>Aedini</taxon>
        <taxon>Aedes</taxon>
        <taxon>Stegomyia</taxon>
    </lineage>
</organism>
<dbReference type="GO" id="GO:0005525">
    <property type="term" value="F:GTP binding"/>
    <property type="evidence" value="ECO:0007669"/>
    <property type="project" value="InterPro"/>
</dbReference>
<evidence type="ECO:0000313" key="2">
    <source>
        <dbReference type="EnsemblMetazoa" id="AAEL022333-PA"/>
    </source>
</evidence>
<dbReference type="Proteomes" id="UP000008820">
    <property type="component" value="Chromosome 2"/>
</dbReference>
<dbReference type="Pfam" id="PF01926">
    <property type="entry name" value="MMR_HSR1"/>
    <property type="match status" value="1"/>
</dbReference>
<name>A0A6I8U254_AEDAE</name>
<protein>
    <recommendedName>
        <fullName evidence="1">G domain-containing protein</fullName>
    </recommendedName>
</protein>
<dbReference type="PANTHER" id="PTHR32046">
    <property type="entry name" value="G DOMAIN-CONTAINING PROTEIN"/>
    <property type="match status" value="1"/>
</dbReference>
<dbReference type="InterPro" id="IPR027417">
    <property type="entry name" value="P-loop_NTPase"/>
</dbReference>
<dbReference type="SUPFAM" id="SSF52540">
    <property type="entry name" value="P-loop containing nucleoside triphosphate hydrolases"/>
    <property type="match status" value="1"/>
</dbReference>
<dbReference type="PROSITE" id="PS00675">
    <property type="entry name" value="SIGMA54_INTERACT_1"/>
    <property type="match status" value="1"/>
</dbReference>
<proteinExistence type="predicted"/>
<accession>A0A6I8U254</accession>
<dbReference type="InterPro" id="IPR006073">
    <property type="entry name" value="GTP-bd"/>
</dbReference>
<dbReference type="AlphaFoldDB" id="A0A6I8U254"/>
<dbReference type="InterPro" id="IPR025662">
    <property type="entry name" value="Sigma_54_int_dom_ATP-bd_1"/>
</dbReference>
<evidence type="ECO:0000259" key="1">
    <source>
        <dbReference type="Pfam" id="PF01926"/>
    </source>
</evidence>
<dbReference type="PANTHER" id="PTHR32046:SF12">
    <property type="entry name" value="AIG1-TYPE G DOMAIN-CONTAINING PROTEIN"/>
    <property type="match status" value="1"/>
</dbReference>
<dbReference type="EnsemblMetazoa" id="AAEL022333-RB">
    <property type="protein sequence ID" value="AAEL022333-PB"/>
    <property type="gene ID" value="AAEL022333"/>
</dbReference>
<evidence type="ECO:0000313" key="3">
    <source>
        <dbReference type="Proteomes" id="UP000008820"/>
    </source>
</evidence>
<dbReference type="CDD" id="cd00882">
    <property type="entry name" value="Ras_like_GTPase"/>
    <property type="match status" value="1"/>
</dbReference>
<dbReference type="EnsemblMetazoa" id="AAEL022333-RA">
    <property type="protein sequence ID" value="AAEL022333-PA"/>
    <property type="gene ID" value="AAEL022333"/>
</dbReference>
<reference evidence="2 3" key="1">
    <citation type="submission" date="2017-06" db="EMBL/GenBank/DDBJ databases">
        <title>Aedes aegypti genome working group (AGWG) sequencing and assembly.</title>
        <authorList>
            <consortium name="Aedes aegypti Genome Working Group (AGWG)"/>
            <person name="Matthews B.J."/>
        </authorList>
    </citation>
    <scope>NUCLEOTIDE SEQUENCE [LARGE SCALE GENOMIC DNA]</scope>
    <source>
        <strain evidence="2 3">LVP_AGWG</strain>
    </source>
</reference>
<dbReference type="Gene3D" id="3.40.50.300">
    <property type="entry name" value="P-loop containing nucleotide triphosphate hydrolases"/>
    <property type="match status" value="1"/>
</dbReference>
<reference evidence="2" key="2">
    <citation type="submission" date="2020-05" db="UniProtKB">
        <authorList>
            <consortium name="EnsemblMetazoa"/>
        </authorList>
    </citation>
    <scope>IDENTIFICATION</scope>
    <source>
        <strain evidence="2">LVP_AGWG</strain>
    </source>
</reference>
<sequence length="498" mass="56702">MDSTSKNIPEYNVIIIGETGAGKSTFINYLTNFFKDGSPGQLKLSIPSKHYPATEGLNHSEKNVADTSKSQTSQCNQYIFRKDEFDFGFTDTPGLCDTEETLNDEKNILKIMEAVVEHGTLAAIVIVMNGTQSRATSILRHVLNEMKNMIPDSCLGNIIVVLTNCNRASANFDVSQLKPWKVLGDNLFHMNNSILSKPEATWKNDSSLKKYIEDDWHESMKTIQQMIYRLKHLGCQATTAFKKLHDKRNQIRSNLCQILCDLDNLQKLQNVLCDAESNKREISEDIKKYSNYKQSHEVEYTDVEKSLFLNQICRLCSRVCYEDWVAQSSLRGRLVKRLEDCLIFVKGIAIGYLSILGQNNCHKCDCPDHEHYHSNMKPVKKMKTIEKIVDEIKASHDHHMQRKVEAENKISGFRDDIETIKNKLHEKEAAVGICCNELKEVCSQFNLVKELGGIIEIMKRNANNLRSIPARNDANEKIAKISQVISELSGVQSEYKNI</sequence>